<proteinExistence type="predicted"/>
<feature type="region of interest" description="Disordered" evidence="2">
    <location>
        <begin position="244"/>
        <end position="281"/>
    </location>
</feature>
<evidence type="ECO:0000256" key="2">
    <source>
        <dbReference type="SAM" id="MobiDB-lite"/>
    </source>
</evidence>
<feature type="signal peptide" evidence="3">
    <location>
        <begin position="1"/>
        <end position="16"/>
    </location>
</feature>
<comment type="caution">
    <text evidence="4">The sequence shown here is derived from an EMBL/GenBank/DDBJ whole genome shotgun (WGS) entry which is preliminary data.</text>
</comment>
<evidence type="ECO:0000313" key="4">
    <source>
        <dbReference type="EMBL" id="KAF0296864.1"/>
    </source>
</evidence>
<evidence type="ECO:0008006" key="6">
    <source>
        <dbReference type="Google" id="ProtNLM"/>
    </source>
</evidence>
<dbReference type="GO" id="GO:0062129">
    <property type="term" value="C:chitin-based extracellular matrix"/>
    <property type="evidence" value="ECO:0007669"/>
    <property type="project" value="TreeGrafter"/>
</dbReference>
<dbReference type="GO" id="GO:0008010">
    <property type="term" value="F:structural constituent of chitin-based larval cuticle"/>
    <property type="evidence" value="ECO:0007669"/>
    <property type="project" value="TreeGrafter"/>
</dbReference>
<sequence>MRQACLLLALVGAATCQVTDRPTTTTTPVPILKQVNRVNDDGSYTYGYEAADGSFKLETRSANGEVTGKYGYVDSDGVQRVFDYNASKGAGFAPSSELIPSPPPGLPLTSTSQVAPGTFVGDIDVALDGYSEDLDEDGFVDPIPTELLQGRPQTRRPAPQPAARPAPRPAARPAPRPAAPARQAAPAPSSSGLPAGTLRFDGAAPQLLPQPQPQPQQFAARLPQQPQFAPQQRFVPQGAPQFVQQPQQFAQRPPQFLPPQQFAQQPQQFAQQARQLPQQPQQPFFNVQGFDANNGVIRGFRAN</sequence>
<feature type="chain" id="PRO_5025657244" description="Cuticle protein 6" evidence="3">
    <location>
        <begin position="17"/>
        <end position="303"/>
    </location>
</feature>
<dbReference type="Pfam" id="PF00379">
    <property type="entry name" value="Chitin_bind_4"/>
    <property type="match status" value="1"/>
</dbReference>
<evidence type="ECO:0000256" key="1">
    <source>
        <dbReference type="PROSITE-ProRule" id="PRU00497"/>
    </source>
</evidence>
<dbReference type="OrthoDB" id="6371055at2759"/>
<keyword evidence="1" id="KW-0193">Cuticle</keyword>
<dbReference type="InterPro" id="IPR050468">
    <property type="entry name" value="Cuticle_Struct_Prot"/>
</dbReference>
<accession>A0A6A4VZ64</accession>
<dbReference type="AlphaFoldDB" id="A0A6A4VZ64"/>
<dbReference type="PROSITE" id="PS51155">
    <property type="entry name" value="CHIT_BIND_RR_2"/>
    <property type="match status" value="1"/>
</dbReference>
<protein>
    <recommendedName>
        <fullName evidence="6">Cuticle protein 6</fullName>
    </recommendedName>
</protein>
<dbReference type="EMBL" id="VIIS01001528">
    <property type="protein sequence ID" value="KAF0296864.1"/>
    <property type="molecule type" value="Genomic_DNA"/>
</dbReference>
<evidence type="ECO:0000313" key="5">
    <source>
        <dbReference type="Proteomes" id="UP000440578"/>
    </source>
</evidence>
<dbReference type="Proteomes" id="UP000440578">
    <property type="component" value="Unassembled WGS sequence"/>
</dbReference>
<name>A0A6A4VZ64_AMPAM</name>
<evidence type="ECO:0000256" key="3">
    <source>
        <dbReference type="SAM" id="SignalP"/>
    </source>
</evidence>
<gene>
    <name evidence="4" type="ORF">FJT64_005711</name>
</gene>
<feature type="compositionally biased region" description="Pro residues" evidence="2">
    <location>
        <begin position="158"/>
        <end position="178"/>
    </location>
</feature>
<organism evidence="4 5">
    <name type="scientific">Amphibalanus amphitrite</name>
    <name type="common">Striped barnacle</name>
    <name type="synonym">Balanus amphitrite</name>
    <dbReference type="NCBI Taxonomy" id="1232801"/>
    <lineage>
        <taxon>Eukaryota</taxon>
        <taxon>Metazoa</taxon>
        <taxon>Ecdysozoa</taxon>
        <taxon>Arthropoda</taxon>
        <taxon>Crustacea</taxon>
        <taxon>Multicrustacea</taxon>
        <taxon>Cirripedia</taxon>
        <taxon>Thoracica</taxon>
        <taxon>Thoracicalcarea</taxon>
        <taxon>Balanomorpha</taxon>
        <taxon>Balanoidea</taxon>
        <taxon>Balanidae</taxon>
        <taxon>Amphibalaninae</taxon>
        <taxon>Amphibalanus</taxon>
    </lineage>
</organism>
<dbReference type="PANTHER" id="PTHR10380">
    <property type="entry name" value="CUTICLE PROTEIN"/>
    <property type="match status" value="1"/>
</dbReference>
<keyword evidence="5" id="KW-1185">Reference proteome</keyword>
<dbReference type="PANTHER" id="PTHR10380:SF234">
    <property type="entry name" value="CUTICULAR PROTEIN 97EA, ISOFORM A"/>
    <property type="match status" value="1"/>
</dbReference>
<dbReference type="InterPro" id="IPR000618">
    <property type="entry name" value="Insect_cuticle"/>
</dbReference>
<feature type="compositionally biased region" description="Low complexity" evidence="2">
    <location>
        <begin position="215"/>
        <end position="227"/>
    </location>
</feature>
<feature type="region of interest" description="Disordered" evidence="2">
    <location>
        <begin position="135"/>
        <end position="227"/>
    </location>
</feature>
<feature type="compositionally biased region" description="Low complexity" evidence="2">
    <location>
        <begin position="179"/>
        <end position="196"/>
    </location>
</feature>
<dbReference type="PRINTS" id="PR00947">
    <property type="entry name" value="CUTICLE"/>
</dbReference>
<reference evidence="4 5" key="1">
    <citation type="submission" date="2019-07" db="EMBL/GenBank/DDBJ databases">
        <title>Draft genome assembly of a fouling barnacle, Amphibalanus amphitrite (Darwin, 1854): The first reference genome for Thecostraca.</title>
        <authorList>
            <person name="Kim W."/>
        </authorList>
    </citation>
    <scope>NUCLEOTIDE SEQUENCE [LARGE SCALE GENOMIC DNA]</scope>
    <source>
        <strain evidence="4">SNU_AA5</strain>
        <tissue evidence="4">Soma without cirri and trophi</tissue>
    </source>
</reference>
<keyword evidence="3" id="KW-0732">Signal</keyword>